<accession>A0ABU7MZY8</accession>
<dbReference type="EMBL" id="JAZDUE010000026">
    <property type="protein sequence ID" value="MEE4025893.1"/>
    <property type="molecule type" value="Genomic_DNA"/>
</dbReference>
<gene>
    <name evidence="1" type="ORF">V1Y59_22610</name>
</gene>
<name>A0ABU7MZY8_9ACTN</name>
<reference evidence="1 2" key="1">
    <citation type="submission" date="2024-01" db="EMBL/GenBank/DDBJ databases">
        <title>Draft genome sequence of Gordonia sp. PKS22-38.</title>
        <authorList>
            <person name="Suphannarot A."/>
            <person name="Mingma R."/>
        </authorList>
    </citation>
    <scope>NUCLEOTIDE SEQUENCE [LARGE SCALE GENOMIC DNA]</scope>
    <source>
        <strain evidence="1 2">PKS22-38</strain>
    </source>
</reference>
<dbReference type="Proteomes" id="UP001335729">
    <property type="component" value="Unassembled WGS sequence"/>
</dbReference>
<sequence length="115" mass="12894">MQVNVYESAHRHGITDDEIRATIAYPLIRYAITTEFEDADTYMFVGRIDNEPWIEVAAEDRDGDSWEVFHAMLLTQRVATELLVASGGVIDLCGECGGQRPSVDTISDEKEGDQR</sequence>
<organism evidence="1 2">
    <name type="scientific">Gordonia prachuapensis</name>
    <dbReference type="NCBI Taxonomy" id="3115651"/>
    <lineage>
        <taxon>Bacteria</taxon>
        <taxon>Bacillati</taxon>
        <taxon>Actinomycetota</taxon>
        <taxon>Actinomycetes</taxon>
        <taxon>Mycobacteriales</taxon>
        <taxon>Gordoniaceae</taxon>
        <taxon>Gordonia</taxon>
    </lineage>
</organism>
<comment type="caution">
    <text evidence="1">The sequence shown here is derived from an EMBL/GenBank/DDBJ whole genome shotgun (WGS) entry which is preliminary data.</text>
</comment>
<evidence type="ECO:0000313" key="2">
    <source>
        <dbReference type="Proteomes" id="UP001335729"/>
    </source>
</evidence>
<dbReference type="RefSeq" id="WP_330507288.1">
    <property type="nucleotide sequence ID" value="NZ_JAZDUE010000026.1"/>
</dbReference>
<protein>
    <submittedName>
        <fullName evidence="1">Uncharacterized protein</fullName>
    </submittedName>
</protein>
<proteinExistence type="predicted"/>
<evidence type="ECO:0000313" key="1">
    <source>
        <dbReference type="EMBL" id="MEE4025893.1"/>
    </source>
</evidence>
<keyword evidence="2" id="KW-1185">Reference proteome</keyword>